<dbReference type="Proteomes" id="UP000507470">
    <property type="component" value="Unassembled WGS sequence"/>
</dbReference>
<dbReference type="GO" id="GO:0005524">
    <property type="term" value="F:ATP binding"/>
    <property type="evidence" value="ECO:0007669"/>
    <property type="project" value="UniProtKB-UniRule"/>
</dbReference>
<dbReference type="InterPro" id="IPR008271">
    <property type="entry name" value="Ser/Thr_kinase_AS"/>
</dbReference>
<sequence length="2483" mass="281596">MVRPRCNVCKKTVTSRQDALQCDTCDNWQHRLCETGECQNFLNKTDRCHRTAIYTSVSNNSFRCLQILLEYGADANIPANEQFNCMTPLHLAILDGKEKITQLLLESGVDVNIKDATGLTPLELANNIDRDDLICMIKSEIVRRKEKMDTVGQDFLEACQEDELATMRSVLNKSCSKDYVNQIVEGGLTPLYMATEKKNVEMVEFLLDHEADPRVLADNGYAAIHKACEDGSSDIIKLFQQHCPDVIGIHVPNGKSLLHICAESGQVNSMKTILDFKYPTKIMKVFEDEDCTYNLPLDINAIDMEGQTVLHVACKNGEVEVVRYLVDFTVKPKWKGKMGRTRVSVRKTTPVSPSSSQVSLYSPVKINAVNNDGLMPLHIAIKKGSGQITEILLKAKADVSAVVKDEGKETTALMIACQLGDSYIMDKLLQYNATDHDKKVFKYAKQENPQLLSILLKYRTARDNEFPINKSGMRKEYLEKMSGDQDSFDSVSSININFKKTFPSFAVHIKWQDLEHVSAIEDEDLKYIGYHHNPSMETFNSRFALYAITKIDVSGNNLGILFPDNLLRLPSLHVLDVSRNRISTFGVDVKTECDFLQELRLDHNHINELPLYIFKFEKLKVLSLANNYLKEISPEVWVMQSLLVLNLADNKIVMLPPPNQGRSCPKPRKLSTLQSLPSVDTGTYVQESEVKHSTVWSTWLNVLETEFDMINKADRQNSGLQDLNLSHNELTDIPSWLACVAPFLENLNLAHNRISGVGMISGYPQHLKTLDLSSNKIQDTAQFQFYSKDYVTCYSSKVSTGSRPPSRGSPTTRSFASFSQYSMTGCQHQMHTILEQLDTLNLSYNDLLKSVIVTKTGCEDQMLATEKSLRKNSSTNRHNSTNSMKSLTTAKDEKTKRLLFPNLTSLDLSYNKNLTELPIDLGDLSSLKRLCLSKSSIRELPAQLGRLKNLLTIEIELCPLEGHIQDIISKKANFRTRDILGFLLSVLEDSVEYNCMNLMLVGVEKIGKTTLLSEISRNRKTAKKATHWNERKTMRQASSEPYGEFLSTVGIDINELTIGEKRSKGIVIFKTWDFGGQKEYYATHQYFLSPRSLYLVMWKVTSGELGVFGIWQWLVNIQARAPGAPVLIVGTHKDELTARATRDNYPANFEDSMNNMIDSLFVKVDEPDKAGLPNVLGMMNINCKDSSDCKKLVDKIYDIVFELKHPRRKHEKLLNHKVPRKYILLKDIIQDLAEERIKCKKDPVLDKDSYVLKTMDKMNNMSQSLFRDADDLDQATRFLHENGILFHYEGIGLKDRYFLDPQWLCDQLAQVVTVDQVNNFCRNGVMKIKNLQNLFNKSAFQPEDLQTYICGLLEKFEVALQFDSNKLLIPSLLPTENEMEHVIKTNMDAKIYLMEKVDKPSPASTVYRGMGESMLSGTQSMTSAHKLGESVSSSESIVYHRVHDSPTSQLILLNTMATNNVTFACARLYIMTYFPSGFWPRLITRMLADPQILPIVLDLFPLPQDVSDMCPSMKHKKAFWQPWQTGLQLVHHGTVIFRIKEIQAGKPGLCTYSQHSLKCYLEDQWLPLDMKNSVVLEMCFPSDSITFSFAENMENRPYQTLTSSRKEQIFLEEKATASFLTKVTENVDNLLQDWYPDIACSRFEQNCFGRYLITRIIPCPYCLQNVVKKEHGKDTRLQWQLVSKDSEVSSTFDLEEETEEEDESFLCISTENQEDTLFCFLVERCILNFQRNHDEICPNHSSVSPMYMLSMEGLARTLHIAPDAVFNDLDRSVVIGQTDTLTMEKKLGRGGFGDVWSGKLRRIEEKPKDVAVKILFEFPSVKPRPDQHQLFLEMAVTAYLTARQEVSILRSIRHDHIVPLLGLSARQPLALVLSLAPKGSLRNELDMRNKINQRLSVFTIKQIVIQVADALSYLHSEKIIYRDLKSDNVLIWDMPSADTLDDIMEPVTVKMADYGISRSVMSTGTKGFGGTPPFIAPEILQHGGTSTYTEKVDIFSFGMFLYELITCKNPLEDVTNPSLYICQQGRPHITPKEKQYPSHFLDLMCVSWSHDPEYRPTAEQICQISASHQFCHLADAVSLNSSVGILNGCSVVVSDNVEEEDIDDTIPLTTDLWLSTDPSQFTSRIEIFSFDSRLRCTSNKTIKYEPGYPIEALISVSPTHVWCVDKQGSVCVYSTSSYESVWDFRLTPPDTRIQVLGHRKLTFDVKIVVKRDTGKKATDILDVYTISNAIHTSDSKDSLGLLTGSGVEHKELTVNGRCFCAVFHGNSLWLGQSYGKILVLDLENNSEQYLETSNVGIPTIQCQFLEVSTKLDNSVWAYIYPGTVIYKWNAETLKIDGKFDSHVVPNSEASHVSTHVYEARNYQITSMKVVDKYLYMGTTWGCLIVADAENLQVGPYTVFRCHGSEDFRIILPLHDAEEEDSVPGIITIGTGFRDIVKQASGFDMRRTNSDSSDNVFEDESPKRSAMKNYTHILSWYAKNWEYF</sequence>
<protein>
    <recommendedName>
        <fullName evidence="3">non-specific serine/threonine protein kinase</fullName>
        <ecNumber evidence="3">2.7.11.1</ecNumber>
    </recommendedName>
</protein>
<dbReference type="EMBL" id="CACVKT020004985">
    <property type="protein sequence ID" value="CAC5392477.1"/>
    <property type="molecule type" value="Genomic_DNA"/>
</dbReference>
<dbReference type="GO" id="GO:0005525">
    <property type="term" value="F:GTP binding"/>
    <property type="evidence" value="ECO:0007669"/>
    <property type="project" value="UniProtKB-KW"/>
</dbReference>
<comment type="catalytic activity">
    <reaction evidence="12">
        <text>L-seryl-[protein] + ATP = O-phospho-L-seryl-[protein] + ADP + H(+)</text>
        <dbReference type="Rhea" id="RHEA:17989"/>
        <dbReference type="Rhea" id="RHEA-COMP:9863"/>
        <dbReference type="Rhea" id="RHEA-COMP:11604"/>
        <dbReference type="ChEBI" id="CHEBI:15378"/>
        <dbReference type="ChEBI" id="CHEBI:29999"/>
        <dbReference type="ChEBI" id="CHEBI:30616"/>
        <dbReference type="ChEBI" id="CHEBI:83421"/>
        <dbReference type="ChEBI" id="CHEBI:456216"/>
        <dbReference type="EC" id="2.7.11.1"/>
    </reaction>
</comment>
<evidence type="ECO:0000256" key="12">
    <source>
        <dbReference type="ARBA" id="ARBA00048679"/>
    </source>
</evidence>
<evidence type="ECO:0000313" key="18">
    <source>
        <dbReference type="Proteomes" id="UP000507470"/>
    </source>
</evidence>
<reference evidence="17 18" key="1">
    <citation type="submission" date="2020-06" db="EMBL/GenBank/DDBJ databases">
        <authorList>
            <person name="Li R."/>
            <person name="Bekaert M."/>
        </authorList>
    </citation>
    <scope>NUCLEOTIDE SEQUENCE [LARGE SCALE GENOMIC DNA]</scope>
    <source>
        <strain evidence="18">wild</strain>
    </source>
</reference>
<dbReference type="InterPro" id="IPR051420">
    <property type="entry name" value="Ser_Thr_Kinases_DiverseReg"/>
</dbReference>
<dbReference type="PROSITE" id="PS00107">
    <property type="entry name" value="PROTEIN_KINASE_ATP"/>
    <property type="match status" value="1"/>
</dbReference>
<dbReference type="Pfam" id="PF13606">
    <property type="entry name" value="Ank_3"/>
    <property type="match status" value="1"/>
</dbReference>
<gene>
    <name evidence="17" type="ORF">MCOR_27410</name>
</gene>
<dbReference type="SMART" id="SM00248">
    <property type="entry name" value="ANK"/>
    <property type="match status" value="8"/>
</dbReference>
<dbReference type="SUPFAM" id="SSF50998">
    <property type="entry name" value="Quinoprotein alcohol dehydrogenase-like"/>
    <property type="match status" value="1"/>
</dbReference>
<dbReference type="PROSITE" id="PS50297">
    <property type="entry name" value="ANK_REP_REGION"/>
    <property type="match status" value="4"/>
</dbReference>
<dbReference type="PROSITE" id="PS00108">
    <property type="entry name" value="PROTEIN_KINASE_ST"/>
    <property type="match status" value="1"/>
</dbReference>
<evidence type="ECO:0000256" key="13">
    <source>
        <dbReference type="PROSITE-ProRule" id="PRU00023"/>
    </source>
</evidence>
<dbReference type="Gene3D" id="1.10.510.10">
    <property type="entry name" value="Transferase(Phosphotransferase) domain 1"/>
    <property type="match status" value="1"/>
</dbReference>
<comment type="similarity">
    <text evidence="2">Belongs to the protein kinase superfamily. TKL Ser/Thr protein kinase family. ROCO subfamily.</text>
</comment>
<dbReference type="Pfam" id="PF13516">
    <property type="entry name" value="LRR_6"/>
    <property type="match status" value="2"/>
</dbReference>
<proteinExistence type="inferred from homology"/>
<evidence type="ECO:0000256" key="11">
    <source>
        <dbReference type="ARBA" id="ARBA00047899"/>
    </source>
</evidence>
<dbReference type="InterPro" id="IPR003591">
    <property type="entry name" value="Leu-rich_rpt_typical-subtyp"/>
</dbReference>
<dbReference type="InterPro" id="IPR032675">
    <property type="entry name" value="LRR_dom_sf"/>
</dbReference>
<dbReference type="Gene3D" id="3.40.50.300">
    <property type="entry name" value="P-loop containing nucleotide triphosphate hydrolases"/>
    <property type="match status" value="1"/>
</dbReference>
<keyword evidence="13" id="KW-0040">ANK repeat</keyword>
<dbReference type="PROSITE" id="PS51450">
    <property type="entry name" value="LRR"/>
    <property type="match status" value="4"/>
</dbReference>
<feature type="domain" description="Protein kinase" evidence="15">
    <location>
        <begin position="1781"/>
        <end position="2071"/>
    </location>
</feature>
<accession>A0A6J8CCC9</accession>
<dbReference type="PANTHER" id="PTHR48005">
    <property type="entry name" value="LEUCINE RICH REPEAT KINASE 2"/>
    <property type="match status" value="1"/>
</dbReference>
<evidence type="ECO:0000256" key="7">
    <source>
        <dbReference type="ARBA" id="ARBA00022737"/>
    </source>
</evidence>
<evidence type="ECO:0000256" key="14">
    <source>
        <dbReference type="PROSITE-ProRule" id="PRU10141"/>
    </source>
</evidence>
<dbReference type="InterPro" id="IPR032171">
    <property type="entry name" value="COR-A"/>
</dbReference>
<evidence type="ECO:0000256" key="3">
    <source>
        <dbReference type="ARBA" id="ARBA00012513"/>
    </source>
</evidence>
<dbReference type="Gene3D" id="1.25.40.20">
    <property type="entry name" value="Ankyrin repeat-containing domain"/>
    <property type="match status" value="3"/>
</dbReference>
<dbReference type="PANTHER" id="PTHR48005:SF13">
    <property type="entry name" value="SERINE_THREONINE-PROTEIN KINASE DDB_G0278509-RELATED"/>
    <property type="match status" value="1"/>
</dbReference>
<keyword evidence="7" id="KW-0677">Repeat</keyword>
<dbReference type="Pfam" id="PF08477">
    <property type="entry name" value="Roc"/>
    <property type="match status" value="1"/>
</dbReference>
<keyword evidence="10 14" id="KW-0067">ATP-binding</keyword>
<feature type="repeat" description="ANK" evidence="13">
    <location>
        <begin position="372"/>
        <end position="404"/>
    </location>
</feature>
<evidence type="ECO:0000256" key="1">
    <source>
        <dbReference type="ARBA" id="ARBA00001946"/>
    </source>
</evidence>
<dbReference type="SMART" id="SM00369">
    <property type="entry name" value="LRR_TYP"/>
    <property type="match status" value="6"/>
</dbReference>
<evidence type="ECO:0000259" key="16">
    <source>
        <dbReference type="PROSITE" id="PS51424"/>
    </source>
</evidence>
<dbReference type="InterPro" id="IPR020859">
    <property type="entry name" value="ROC"/>
</dbReference>
<dbReference type="InterPro" id="IPR001245">
    <property type="entry name" value="Ser-Thr/Tyr_kinase_cat_dom"/>
</dbReference>
<dbReference type="Pfam" id="PF16095">
    <property type="entry name" value="COR-A"/>
    <property type="match status" value="1"/>
</dbReference>
<evidence type="ECO:0000256" key="6">
    <source>
        <dbReference type="ARBA" id="ARBA00022679"/>
    </source>
</evidence>
<keyword evidence="6" id="KW-0808">Transferase</keyword>
<dbReference type="InterPro" id="IPR011047">
    <property type="entry name" value="Quinoprotein_ADH-like_sf"/>
</dbReference>
<dbReference type="InterPro" id="IPR011011">
    <property type="entry name" value="Znf_FYVE_PHD"/>
</dbReference>
<keyword evidence="18" id="KW-1185">Reference proteome</keyword>
<comment type="cofactor">
    <cofactor evidence="1">
        <name>Mg(2+)</name>
        <dbReference type="ChEBI" id="CHEBI:18420"/>
    </cofactor>
</comment>
<evidence type="ECO:0000256" key="10">
    <source>
        <dbReference type="ARBA" id="ARBA00022840"/>
    </source>
</evidence>
<feature type="binding site" evidence="14">
    <location>
        <position position="1813"/>
    </location>
    <ligand>
        <name>ATP</name>
        <dbReference type="ChEBI" id="CHEBI:30616"/>
    </ligand>
</feature>
<dbReference type="Pfam" id="PF13855">
    <property type="entry name" value="LRR_8"/>
    <property type="match status" value="1"/>
</dbReference>
<name>A0A6J8CCC9_MYTCO</name>
<keyword evidence="4" id="KW-0723">Serine/threonine-protein kinase</keyword>
<dbReference type="Gene3D" id="3.80.10.10">
    <property type="entry name" value="Ribonuclease Inhibitor"/>
    <property type="match status" value="3"/>
</dbReference>
<dbReference type="Gene3D" id="3.30.70.1390">
    <property type="entry name" value="ROC domain from the Parkinson's disease-associated leucine-rich repeat kinase 2"/>
    <property type="match status" value="1"/>
</dbReference>
<dbReference type="InterPro" id="IPR027417">
    <property type="entry name" value="P-loop_NTPase"/>
</dbReference>
<evidence type="ECO:0000256" key="4">
    <source>
        <dbReference type="ARBA" id="ARBA00022527"/>
    </source>
</evidence>
<dbReference type="PROSITE" id="PS51424">
    <property type="entry name" value="ROC"/>
    <property type="match status" value="1"/>
</dbReference>
<dbReference type="InterPro" id="IPR017441">
    <property type="entry name" value="Protein_kinase_ATP_BS"/>
</dbReference>
<dbReference type="SUPFAM" id="SSF52058">
    <property type="entry name" value="L domain-like"/>
    <property type="match status" value="1"/>
</dbReference>
<dbReference type="PROSITE" id="PS50088">
    <property type="entry name" value="ANK_REPEAT"/>
    <property type="match status" value="4"/>
</dbReference>
<dbReference type="SUPFAM" id="SSF52540">
    <property type="entry name" value="P-loop containing nucleoside triphosphate hydrolases"/>
    <property type="match status" value="1"/>
</dbReference>
<keyword evidence="5" id="KW-0433">Leucine-rich repeat</keyword>
<dbReference type="InterPro" id="IPR011009">
    <property type="entry name" value="Kinase-like_dom_sf"/>
</dbReference>
<dbReference type="SUPFAM" id="SSF57903">
    <property type="entry name" value="FYVE/PHD zinc finger"/>
    <property type="match status" value="1"/>
</dbReference>
<dbReference type="InterPro" id="IPR000719">
    <property type="entry name" value="Prot_kinase_dom"/>
</dbReference>
<evidence type="ECO:0000256" key="2">
    <source>
        <dbReference type="ARBA" id="ARBA00008171"/>
    </source>
</evidence>
<keyword evidence="9" id="KW-0418">Kinase</keyword>
<dbReference type="InterPro" id="IPR002110">
    <property type="entry name" value="Ankyrin_rpt"/>
</dbReference>
<evidence type="ECO:0000256" key="8">
    <source>
        <dbReference type="ARBA" id="ARBA00022741"/>
    </source>
</evidence>
<dbReference type="InterPro" id="IPR036770">
    <property type="entry name" value="Ankyrin_rpt-contain_sf"/>
</dbReference>
<dbReference type="Pfam" id="PF00560">
    <property type="entry name" value="LRR_1"/>
    <property type="match status" value="1"/>
</dbReference>
<dbReference type="SUPFAM" id="SSF48403">
    <property type="entry name" value="Ankyrin repeat"/>
    <property type="match status" value="1"/>
</dbReference>
<keyword evidence="8 14" id="KW-0547">Nucleotide-binding</keyword>
<evidence type="ECO:0000256" key="9">
    <source>
        <dbReference type="ARBA" id="ARBA00022777"/>
    </source>
</evidence>
<dbReference type="Pfam" id="PF07714">
    <property type="entry name" value="PK_Tyr_Ser-Thr"/>
    <property type="match status" value="1"/>
</dbReference>
<organism evidence="17 18">
    <name type="scientific">Mytilus coruscus</name>
    <name type="common">Sea mussel</name>
    <dbReference type="NCBI Taxonomy" id="42192"/>
    <lineage>
        <taxon>Eukaryota</taxon>
        <taxon>Metazoa</taxon>
        <taxon>Spiralia</taxon>
        <taxon>Lophotrochozoa</taxon>
        <taxon>Mollusca</taxon>
        <taxon>Bivalvia</taxon>
        <taxon>Autobranchia</taxon>
        <taxon>Pteriomorphia</taxon>
        <taxon>Mytilida</taxon>
        <taxon>Mytiloidea</taxon>
        <taxon>Mytilidae</taxon>
        <taxon>Mytilinae</taxon>
        <taxon>Mytilus</taxon>
    </lineage>
</organism>
<dbReference type="InterPro" id="IPR001611">
    <property type="entry name" value="Leu-rich_rpt"/>
</dbReference>
<evidence type="ECO:0000259" key="15">
    <source>
        <dbReference type="PROSITE" id="PS50011"/>
    </source>
</evidence>
<dbReference type="Gene3D" id="1.10.10.2200">
    <property type="match status" value="1"/>
</dbReference>
<evidence type="ECO:0000256" key="5">
    <source>
        <dbReference type="ARBA" id="ARBA00022614"/>
    </source>
</evidence>
<dbReference type="CDD" id="cd15489">
    <property type="entry name" value="PHD_SF"/>
    <property type="match status" value="1"/>
</dbReference>
<dbReference type="GO" id="GO:0009966">
    <property type="term" value="P:regulation of signal transduction"/>
    <property type="evidence" value="ECO:0007669"/>
    <property type="project" value="UniProtKB-ARBA"/>
</dbReference>
<comment type="catalytic activity">
    <reaction evidence="11">
        <text>L-threonyl-[protein] + ATP = O-phospho-L-threonyl-[protein] + ADP + H(+)</text>
        <dbReference type="Rhea" id="RHEA:46608"/>
        <dbReference type="Rhea" id="RHEA-COMP:11060"/>
        <dbReference type="Rhea" id="RHEA-COMP:11605"/>
        <dbReference type="ChEBI" id="CHEBI:15378"/>
        <dbReference type="ChEBI" id="CHEBI:30013"/>
        <dbReference type="ChEBI" id="CHEBI:30616"/>
        <dbReference type="ChEBI" id="CHEBI:61977"/>
        <dbReference type="ChEBI" id="CHEBI:456216"/>
        <dbReference type="EC" id="2.7.11.1"/>
    </reaction>
</comment>
<dbReference type="EC" id="2.7.11.1" evidence="3"/>
<dbReference type="SUPFAM" id="SSF56112">
    <property type="entry name" value="Protein kinase-like (PK-like)"/>
    <property type="match status" value="1"/>
</dbReference>
<dbReference type="Pfam" id="PF12796">
    <property type="entry name" value="Ank_2"/>
    <property type="match status" value="3"/>
</dbReference>
<dbReference type="GO" id="GO:0004674">
    <property type="term" value="F:protein serine/threonine kinase activity"/>
    <property type="evidence" value="ECO:0007669"/>
    <property type="project" value="UniProtKB-KW"/>
</dbReference>
<dbReference type="PROSITE" id="PS50011">
    <property type="entry name" value="PROTEIN_KINASE_DOM"/>
    <property type="match status" value="1"/>
</dbReference>
<feature type="repeat" description="ANK" evidence="13">
    <location>
        <begin position="84"/>
        <end position="116"/>
    </location>
</feature>
<dbReference type="SMART" id="SM00220">
    <property type="entry name" value="S_TKc"/>
    <property type="match status" value="1"/>
</dbReference>
<feature type="repeat" description="ANK" evidence="13">
    <location>
        <begin position="186"/>
        <end position="218"/>
    </location>
</feature>
<evidence type="ECO:0000313" key="17">
    <source>
        <dbReference type="EMBL" id="CAC5392477.1"/>
    </source>
</evidence>
<dbReference type="OrthoDB" id="10252328at2759"/>
<dbReference type="GO" id="GO:0005737">
    <property type="term" value="C:cytoplasm"/>
    <property type="evidence" value="ECO:0007669"/>
    <property type="project" value="UniProtKB-ARBA"/>
</dbReference>
<feature type="domain" description="Roc" evidence="16">
    <location>
        <begin position="989"/>
        <end position="1203"/>
    </location>
</feature>
<feature type="repeat" description="ANK" evidence="13">
    <location>
        <begin position="305"/>
        <end position="327"/>
    </location>
</feature>